<evidence type="ECO:0000259" key="3">
    <source>
        <dbReference type="PROSITE" id="PS51910"/>
    </source>
</evidence>
<proteinExistence type="inferred from homology"/>
<dbReference type="Gene3D" id="3.20.20.80">
    <property type="entry name" value="Glycosidases"/>
    <property type="match status" value="1"/>
</dbReference>
<organism evidence="4 5">
    <name type="scientific">Apiospora aurea</name>
    <dbReference type="NCBI Taxonomy" id="335848"/>
    <lineage>
        <taxon>Eukaryota</taxon>
        <taxon>Fungi</taxon>
        <taxon>Dikarya</taxon>
        <taxon>Ascomycota</taxon>
        <taxon>Pezizomycotina</taxon>
        <taxon>Sordariomycetes</taxon>
        <taxon>Xylariomycetidae</taxon>
        <taxon>Amphisphaeriales</taxon>
        <taxon>Apiosporaceae</taxon>
        <taxon>Apiospora</taxon>
    </lineage>
</organism>
<dbReference type="GeneID" id="92072118"/>
<name>A0ABR1QQI8_9PEZI</name>
<dbReference type="InterPro" id="IPR050314">
    <property type="entry name" value="Glycosyl_Hydrlase_18"/>
</dbReference>
<dbReference type="Gene3D" id="3.10.50.10">
    <property type="match status" value="1"/>
</dbReference>
<dbReference type="EC" id="3.2.1.14" evidence="2"/>
<evidence type="ECO:0000313" key="4">
    <source>
        <dbReference type="EMBL" id="KAK7962009.1"/>
    </source>
</evidence>
<comment type="similarity">
    <text evidence="1">Belongs to the glycosyl hydrolase 18 family. Chitinase class V subfamily.</text>
</comment>
<dbReference type="RefSeq" id="XP_066704120.1">
    <property type="nucleotide sequence ID" value="XM_066839056.1"/>
</dbReference>
<feature type="domain" description="GH18" evidence="3">
    <location>
        <begin position="1"/>
        <end position="237"/>
    </location>
</feature>
<evidence type="ECO:0000313" key="5">
    <source>
        <dbReference type="Proteomes" id="UP001391051"/>
    </source>
</evidence>
<dbReference type="PANTHER" id="PTHR11177">
    <property type="entry name" value="CHITINASE"/>
    <property type="match status" value="1"/>
</dbReference>
<evidence type="ECO:0000256" key="1">
    <source>
        <dbReference type="ARBA" id="ARBA00008682"/>
    </source>
</evidence>
<protein>
    <recommendedName>
        <fullName evidence="2">chitinase</fullName>
        <ecNumber evidence="2">3.2.1.14</ecNumber>
    </recommendedName>
</protein>
<dbReference type="Proteomes" id="UP001391051">
    <property type="component" value="Unassembled WGS sequence"/>
</dbReference>
<keyword evidence="5" id="KW-1185">Reference proteome</keyword>
<dbReference type="SUPFAM" id="SSF51445">
    <property type="entry name" value="(Trans)glycosidases"/>
    <property type="match status" value="1"/>
</dbReference>
<dbReference type="SMART" id="SM00636">
    <property type="entry name" value="Glyco_18"/>
    <property type="match status" value="1"/>
</dbReference>
<dbReference type="PANTHER" id="PTHR11177:SF333">
    <property type="entry name" value="CHITINASE"/>
    <property type="match status" value="1"/>
</dbReference>
<sequence>MLIRTRRASVAEERSGRPEDFDNYVTFLKNLRGMLGNRGLTITLPASFWYLQHFDIKNMEPILDWFNIMSYDLHGTWDGTNPYLGPYINSHTNLSEVDLAMDLLWRNDIDPKKVVMGMGFYGRSFTLSDPACETPGCGFSAGGNPGKCSASAGSLMFSEIKEIVDAGADVVHDEKAGVKMVTWDTNQWVSYDDDETLQAKMDFANELCLGGVMVWAASTDDNQGTAIRALAKAAGKTDLSVSALAATRKNDPSQCVWGECGANCPSGLIPVSESSGNKNPLGIELGCTEGKRNFCCPSKDPPTCKWKGSPKFCGMLPSNACGDSEIEVSASTDGCWTGHKSLCCTKTAATDVLDACKPAASPGETTVATDGWGCRSGTYSYFCCSDPNKPPVPEVPDVKLCYGPSHLDQLESGPEAESNLPNVFEEEHKFDGQCGTADTTRLLRGRDQDVGSSNSSMVFLARGATSEELAYMETSELLGTRDLAKRGARERVAMALCGPRGQKSSTWVQTHPGASSIIRTTGKAWTVAQQGLCAAVGLTGLSTLAPSTDWVTEHVLEKQEFRNALEYVAAGQTPGGTALRAGAVPFAQVFGANGIFQQNWPSATYTNLQFTHTWVGNINDFFTGLLGRTADAGLQNRFIENLQVCDPDFNVYKEYMVAGLDFVSRSNWNGYNAQDRVGILLDIVDMHNYWGESLVVTAFSSTFNNIATMVGDLTRYAATQGITYDFQDAWEQIMPDYFAWQADRIRDTFGTYVSEELLYWASPVAALTHSPTVITAMTNTLTDLQTNANTYLALQITAMTTWSLETH</sequence>
<dbReference type="Pfam" id="PF00704">
    <property type="entry name" value="Glyco_hydro_18"/>
    <property type="match status" value="1"/>
</dbReference>
<comment type="caution">
    <text evidence="4">The sequence shown here is derived from an EMBL/GenBank/DDBJ whole genome shotgun (WGS) entry which is preliminary data.</text>
</comment>
<dbReference type="InterPro" id="IPR001223">
    <property type="entry name" value="Glyco_hydro18_cat"/>
</dbReference>
<evidence type="ECO:0000256" key="2">
    <source>
        <dbReference type="ARBA" id="ARBA00012729"/>
    </source>
</evidence>
<dbReference type="EMBL" id="JAQQWE010000002">
    <property type="protein sequence ID" value="KAK7962009.1"/>
    <property type="molecule type" value="Genomic_DNA"/>
</dbReference>
<dbReference type="InterPro" id="IPR011583">
    <property type="entry name" value="Chitinase_II/V-like_cat"/>
</dbReference>
<gene>
    <name evidence="4" type="ORF">PG986_002834</name>
</gene>
<dbReference type="InterPro" id="IPR017853">
    <property type="entry name" value="GH"/>
</dbReference>
<dbReference type="InterPro" id="IPR029070">
    <property type="entry name" value="Chitinase_insertion_sf"/>
</dbReference>
<dbReference type="PROSITE" id="PS51910">
    <property type="entry name" value="GH18_2"/>
    <property type="match status" value="1"/>
</dbReference>
<dbReference type="SUPFAM" id="SSF54556">
    <property type="entry name" value="Chitinase insertion domain"/>
    <property type="match status" value="1"/>
</dbReference>
<accession>A0ABR1QQI8</accession>
<reference evidence="4 5" key="1">
    <citation type="submission" date="2023-01" db="EMBL/GenBank/DDBJ databases">
        <title>Analysis of 21 Apiospora genomes using comparative genomics revels a genus with tremendous synthesis potential of carbohydrate active enzymes and secondary metabolites.</title>
        <authorList>
            <person name="Sorensen T."/>
        </authorList>
    </citation>
    <scope>NUCLEOTIDE SEQUENCE [LARGE SCALE GENOMIC DNA]</scope>
    <source>
        <strain evidence="4 5">CBS 24483</strain>
    </source>
</reference>